<dbReference type="AlphaFoldDB" id="A0A9P1H8I7"/>
<dbReference type="Pfam" id="PF04424">
    <property type="entry name" value="MINDY_DUB"/>
    <property type="match status" value="1"/>
</dbReference>
<organism evidence="3 4">
    <name type="scientific">Parascedosporium putredinis</name>
    <dbReference type="NCBI Taxonomy" id="1442378"/>
    <lineage>
        <taxon>Eukaryota</taxon>
        <taxon>Fungi</taxon>
        <taxon>Dikarya</taxon>
        <taxon>Ascomycota</taxon>
        <taxon>Pezizomycotina</taxon>
        <taxon>Sordariomycetes</taxon>
        <taxon>Hypocreomycetidae</taxon>
        <taxon>Microascales</taxon>
        <taxon>Microascaceae</taxon>
        <taxon>Parascedosporium</taxon>
    </lineage>
</organism>
<reference evidence="3" key="1">
    <citation type="submission" date="2022-11" db="EMBL/GenBank/DDBJ databases">
        <authorList>
            <person name="Scott C."/>
            <person name="Bruce N."/>
        </authorList>
    </citation>
    <scope>NUCLEOTIDE SEQUENCE</scope>
</reference>
<feature type="region of interest" description="Disordered" evidence="1">
    <location>
        <begin position="135"/>
        <end position="183"/>
    </location>
</feature>
<comment type="caution">
    <text evidence="3">The sequence shown here is derived from an EMBL/GenBank/DDBJ whole genome shotgun (WGS) entry which is preliminary data.</text>
</comment>
<sequence>MKLPRQQQSVGPHFPADSSARARIGQGFDSSDDPWATGPAPPTDGGYPSHTPAPVAALDNSEDLLVWADEPARPPKEPIVKTAAIPDQVASEHDAWEDGLRPKPTNTGKEPAVPTIRTEEPSEEWDMIFNDTGVAGNPSQSPRVNESGAPSREAVAGKAVAPAPRSTQMESGAFPPPPPPRTAGREATEMYHIKSINWHDHKARQNPRTCSILVQNANGPCPLVALVNALVLTTPADANDTPITQVLKSREQISISLLLEAVVEELISSPRQKGIQLPDMTDLYNFLKGLDTGMNRDQCIPGVFEATTEMDLYATFAVPLVHGWLPSSSEMVYDSLKRRATSYEEAQHLLFMEEDLNDKLENPDSAGLTEEEQVLYEDILIIKTFLNSSATQLTPWGLEVLRKAMAPGMVAILFRNDHFSTLYKHPQTLGLLTLITDAGYAGHPEVVWESLGNVNGDVEFYSGDFRVVSGVEDSGRSNSHSAPGAFPDSEEGWTAAGGRSNAGSAREATRSPNTAQEDEDFAMALQLQEEEDERHRQEQQARRSREQRFSEGVMEQQGRYRPEPFVSRMNVPRGGGRTTGLRRPSAQSATSTSSQVVRPLVPRLKVRLWVGRRCTGPRTGQARRRLPLTMSRRTTRRSGRRWATRVTLAACRGQRPVTAGALSWPLGGGGEPTEAHGAAETACATVGTGGK</sequence>
<feature type="compositionally biased region" description="Low complexity" evidence="1">
    <location>
        <begin position="496"/>
        <end position="506"/>
    </location>
</feature>
<feature type="region of interest" description="Disordered" evidence="1">
    <location>
        <begin position="1"/>
        <end position="119"/>
    </location>
</feature>
<name>A0A9P1H8I7_9PEZI</name>
<dbReference type="PANTHER" id="PTHR18063">
    <property type="entry name" value="NF-E2 INDUCIBLE PROTEIN"/>
    <property type="match status" value="1"/>
</dbReference>
<evidence type="ECO:0000259" key="2">
    <source>
        <dbReference type="Pfam" id="PF04424"/>
    </source>
</evidence>
<dbReference type="GO" id="GO:0016807">
    <property type="term" value="F:cysteine-type carboxypeptidase activity"/>
    <property type="evidence" value="ECO:0007669"/>
    <property type="project" value="TreeGrafter"/>
</dbReference>
<dbReference type="OrthoDB" id="10261212at2759"/>
<keyword evidence="4" id="KW-1185">Reference proteome</keyword>
<feature type="compositionally biased region" description="Basic and acidic residues" evidence="1">
    <location>
        <begin position="90"/>
        <end position="101"/>
    </location>
</feature>
<feature type="region of interest" description="Disordered" evidence="1">
    <location>
        <begin position="529"/>
        <end position="596"/>
    </location>
</feature>
<accession>A0A9P1H8I7</accession>
<feature type="region of interest" description="Disordered" evidence="1">
    <location>
        <begin position="472"/>
        <end position="517"/>
    </location>
</feature>
<feature type="compositionally biased region" description="Basic and acidic residues" evidence="1">
    <location>
        <begin position="533"/>
        <end position="549"/>
    </location>
</feature>
<dbReference type="GO" id="GO:1990380">
    <property type="term" value="F:K48-linked deubiquitinase activity"/>
    <property type="evidence" value="ECO:0007669"/>
    <property type="project" value="InterPro"/>
</dbReference>
<dbReference type="GO" id="GO:0005829">
    <property type="term" value="C:cytosol"/>
    <property type="evidence" value="ECO:0007669"/>
    <property type="project" value="TreeGrafter"/>
</dbReference>
<dbReference type="InterPro" id="IPR007518">
    <property type="entry name" value="MINDY"/>
</dbReference>
<dbReference type="Proteomes" id="UP000838763">
    <property type="component" value="Unassembled WGS sequence"/>
</dbReference>
<dbReference type="GO" id="GO:0071108">
    <property type="term" value="P:protein K48-linked deubiquitination"/>
    <property type="evidence" value="ECO:0007669"/>
    <property type="project" value="TreeGrafter"/>
</dbReference>
<dbReference type="GO" id="GO:0071944">
    <property type="term" value="C:cell periphery"/>
    <property type="evidence" value="ECO:0007669"/>
    <property type="project" value="TreeGrafter"/>
</dbReference>
<feature type="compositionally biased region" description="Basic and acidic residues" evidence="1">
    <location>
        <begin position="70"/>
        <end position="79"/>
    </location>
</feature>
<dbReference type="EMBL" id="CALLCH030000016">
    <property type="protein sequence ID" value="CAI4217184.1"/>
    <property type="molecule type" value="Genomic_DNA"/>
</dbReference>
<feature type="compositionally biased region" description="Low complexity" evidence="1">
    <location>
        <begin position="579"/>
        <end position="596"/>
    </location>
</feature>
<dbReference type="PANTHER" id="PTHR18063:SF6">
    <property type="entry name" value="UBIQUITIN CARBOXYL-TERMINAL HYDROLASE"/>
    <property type="match status" value="1"/>
</dbReference>
<dbReference type="InterPro" id="IPR033979">
    <property type="entry name" value="MINDY_domain"/>
</dbReference>
<feature type="region of interest" description="Disordered" evidence="1">
    <location>
        <begin position="668"/>
        <end position="691"/>
    </location>
</feature>
<evidence type="ECO:0000313" key="3">
    <source>
        <dbReference type="EMBL" id="CAI4217184.1"/>
    </source>
</evidence>
<evidence type="ECO:0000313" key="4">
    <source>
        <dbReference type="Proteomes" id="UP000838763"/>
    </source>
</evidence>
<feature type="domain" description="MINDY deubiquitinase" evidence="2">
    <location>
        <begin position="190"/>
        <end position="465"/>
    </location>
</feature>
<evidence type="ECO:0000256" key="1">
    <source>
        <dbReference type="SAM" id="MobiDB-lite"/>
    </source>
</evidence>
<proteinExistence type="predicted"/>
<dbReference type="GO" id="GO:0004843">
    <property type="term" value="F:cysteine-type deubiquitinase activity"/>
    <property type="evidence" value="ECO:0007669"/>
    <property type="project" value="InterPro"/>
</dbReference>
<gene>
    <name evidence="3" type="ORF">PPNO1_LOCUS6802</name>
</gene>
<protein>
    <recommendedName>
        <fullName evidence="2">MINDY deubiquitinase domain-containing protein</fullName>
    </recommendedName>
</protein>
<feature type="compositionally biased region" description="Polar residues" evidence="1">
    <location>
        <begin position="1"/>
        <end position="10"/>
    </location>
</feature>